<comment type="caution">
    <text evidence="2">The sequence shown here is derived from an EMBL/GenBank/DDBJ whole genome shotgun (WGS) entry which is preliminary data.</text>
</comment>
<dbReference type="AlphaFoldDB" id="A0A834LQK3"/>
<evidence type="ECO:0000313" key="3">
    <source>
        <dbReference type="Proteomes" id="UP000626092"/>
    </source>
</evidence>
<feature type="domain" description="Serine aminopeptidase S33" evidence="1">
    <location>
        <begin position="154"/>
        <end position="200"/>
    </location>
</feature>
<dbReference type="Gene3D" id="3.40.50.1820">
    <property type="entry name" value="alpha/beta hydrolase"/>
    <property type="match status" value="1"/>
</dbReference>
<dbReference type="InterPro" id="IPR051044">
    <property type="entry name" value="MAG_DAG_Lipase"/>
</dbReference>
<gene>
    <name evidence="2" type="ORF">RHSIM_Rhsim05G0006300</name>
</gene>
<sequence>MLRIKAALENPLIDDGMMILTSESGLAWLIEDDIRPSALVVNVLAKLSRIISTWEIIPSHDSIDAAYKDPKVRQEAYKIEGVRYKELFMCRWLPVNGEPNALVFLCHGYGMESNISMKGQYISLSSLIVTIDFQNGDKKKHKQSTLRPGRKGTGTRLAKAGYGVYGMDYEWHGRSSGLPEYIPSFEDVVTDCSDHYTRISGQLVSDI</sequence>
<accession>A0A834LQK3</accession>
<protein>
    <recommendedName>
        <fullName evidence="1">Serine aminopeptidase S33 domain-containing protein</fullName>
    </recommendedName>
</protein>
<dbReference type="InterPro" id="IPR029058">
    <property type="entry name" value="AB_hydrolase_fold"/>
</dbReference>
<name>A0A834LQK3_RHOSS</name>
<dbReference type="SUPFAM" id="SSF53474">
    <property type="entry name" value="alpha/beta-Hydrolases"/>
    <property type="match status" value="1"/>
</dbReference>
<evidence type="ECO:0000313" key="2">
    <source>
        <dbReference type="EMBL" id="KAF7144371.1"/>
    </source>
</evidence>
<keyword evidence="3" id="KW-1185">Reference proteome</keyword>
<organism evidence="2 3">
    <name type="scientific">Rhododendron simsii</name>
    <name type="common">Sims's rhododendron</name>
    <dbReference type="NCBI Taxonomy" id="118357"/>
    <lineage>
        <taxon>Eukaryota</taxon>
        <taxon>Viridiplantae</taxon>
        <taxon>Streptophyta</taxon>
        <taxon>Embryophyta</taxon>
        <taxon>Tracheophyta</taxon>
        <taxon>Spermatophyta</taxon>
        <taxon>Magnoliopsida</taxon>
        <taxon>eudicotyledons</taxon>
        <taxon>Gunneridae</taxon>
        <taxon>Pentapetalae</taxon>
        <taxon>asterids</taxon>
        <taxon>Ericales</taxon>
        <taxon>Ericaceae</taxon>
        <taxon>Ericoideae</taxon>
        <taxon>Rhodoreae</taxon>
        <taxon>Rhododendron</taxon>
    </lineage>
</organism>
<reference evidence="2" key="1">
    <citation type="submission" date="2019-11" db="EMBL/GenBank/DDBJ databases">
        <authorList>
            <person name="Liu Y."/>
            <person name="Hou J."/>
            <person name="Li T.-Q."/>
            <person name="Guan C.-H."/>
            <person name="Wu X."/>
            <person name="Wu H.-Z."/>
            <person name="Ling F."/>
            <person name="Zhang R."/>
            <person name="Shi X.-G."/>
            <person name="Ren J.-P."/>
            <person name="Chen E.-F."/>
            <person name="Sun J.-M."/>
        </authorList>
    </citation>
    <scope>NUCLEOTIDE SEQUENCE</scope>
    <source>
        <strain evidence="2">Adult_tree_wgs_1</strain>
        <tissue evidence="2">Leaves</tissue>
    </source>
</reference>
<proteinExistence type="predicted"/>
<dbReference type="Pfam" id="PF12146">
    <property type="entry name" value="Hydrolase_4"/>
    <property type="match status" value="1"/>
</dbReference>
<dbReference type="Proteomes" id="UP000626092">
    <property type="component" value="Unassembled WGS sequence"/>
</dbReference>
<dbReference type="OrthoDB" id="2498029at2759"/>
<evidence type="ECO:0000259" key="1">
    <source>
        <dbReference type="Pfam" id="PF12146"/>
    </source>
</evidence>
<dbReference type="InterPro" id="IPR022742">
    <property type="entry name" value="Hydrolase_4"/>
</dbReference>
<dbReference type="EMBL" id="WJXA01000005">
    <property type="protein sequence ID" value="KAF7144371.1"/>
    <property type="molecule type" value="Genomic_DNA"/>
</dbReference>
<dbReference type="PANTHER" id="PTHR11614">
    <property type="entry name" value="PHOSPHOLIPASE-RELATED"/>
    <property type="match status" value="1"/>
</dbReference>